<evidence type="ECO:0000313" key="3">
    <source>
        <dbReference type="Proteomes" id="UP001595690"/>
    </source>
</evidence>
<sequence length="278" mass="30786">MPKRESSVVGREFGNGVRTAIERTGLTQRRLAELLGWQEAKISDLLAGKGGVTKEEVIALLAYCRTTAEERGRLVALFLESGEKGWLQFPEDGVPDQVHTFIEHEKKAKKIIAWSPTLVPGVLQIPEYVQVVTEASPVIEADDVPAVTAARSVRAKILDGSRQFVFYVHEFALRLQVGGLEVWREQLAHLLRVSVRTYVSIRVIPASAGMHAGTSGGFYVMEFPKYPTVVYLETLNRCLFLDDAETVKVYETTLKHLAAVALDDAESRAVIDSILEGH</sequence>
<dbReference type="Pfam" id="PF13560">
    <property type="entry name" value="HTH_31"/>
    <property type="match status" value="1"/>
</dbReference>
<dbReference type="RefSeq" id="WP_382373502.1">
    <property type="nucleotide sequence ID" value="NZ_JBHRZI010000015.1"/>
</dbReference>
<dbReference type="InterPro" id="IPR001387">
    <property type="entry name" value="Cro/C1-type_HTH"/>
</dbReference>
<dbReference type="InterPro" id="IPR043917">
    <property type="entry name" value="DUF5753"/>
</dbReference>
<dbReference type="Pfam" id="PF19054">
    <property type="entry name" value="DUF5753"/>
    <property type="match status" value="1"/>
</dbReference>
<dbReference type="SMART" id="SM00530">
    <property type="entry name" value="HTH_XRE"/>
    <property type="match status" value="1"/>
</dbReference>
<accession>A0ABV8BVI9</accession>
<dbReference type="Gene3D" id="1.10.260.40">
    <property type="entry name" value="lambda repressor-like DNA-binding domains"/>
    <property type="match status" value="1"/>
</dbReference>
<evidence type="ECO:0000313" key="2">
    <source>
        <dbReference type="EMBL" id="MFC3893166.1"/>
    </source>
</evidence>
<dbReference type="Proteomes" id="UP001595690">
    <property type="component" value="Unassembled WGS sequence"/>
</dbReference>
<dbReference type="PROSITE" id="PS50943">
    <property type="entry name" value="HTH_CROC1"/>
    <property type="match status" value="1"/>
</dbReference>
<reference evidence="3" key="1">
    <citation type="journal article" date="2019" name="Int. J. Syst. Evol. Microbiol.">
        <title>The Global Catalogue of Microorganisms (GCM) 10K type strain sequencing project: providing services to taxonomists for standard genome sequencing and annotation.</title>
        <authorList>
            <consortium name="The Broad Institute Genomics Platform"/>
            <consortium name="The Broad Institute Genome Sequencing Center for Infectious Disease"/>
            <person name="Wu L."/>
            <person name="Ma J."/>
        </authorList>
    </citation>
    <scope>NUCLEOTIDE SEQUENCE [LARGE SCALE GENOMIC DNA]</scope>
    <source>
        <strain evidence="3">CGMCC 4.7405</strain>
    </source>
</reference>
<keyword evidence="3" id="KW-1185">Reference proteome</keyword>
<dbReference type="SUPFAM" id="SSF47413">
    <property type="entry name" value="lambda repressor-like DNA-binding domains"/>
    <property type="match status" value="1"/>
</dbReference>
<name>A0ABV8BVI9_9PSEU</name>
<dbReference type="InterPro" id="IPR010982">
    <property type="entry name" value="Lambda_DNA-bd_dom_sf"/>
</dbReference>
<dbReference type="CDD" id="cd00093">
    <property type="entry name" value="HTH_XRE"/>
    <property type="match status" value="1"/>
</dbReference>
<dbReference type="EMBL" id="JBHRZI010000015">
    <property type="protein sequence ID" value="MFC3893166.1"/>
    <property type="molecule type" value="Genomic_DNA"/>
</dbReference>
<gene>
    <name evidence="2" type="ORF">ACFOWZ_16960</name>
</gene>
<organism evidence="2 3">
    <name type="scientific">Lentzea rhizosphaerae</name>
    <dbReference type="NCBI Taxonomy" id="2041025"/>
    <lineage>
        <taxon>Bacteria</taxon>
        <taxon>Bacillati</taxon>
        <taxon>Actinomycetota</taxon>
        <taxon>Actinomycetes</taxon>
        <taxon>Pseudonocardiales</taxon>
        <taxon>Pseudonocardiaceae</taxon>
        <taxon>Lentzea</taxon>
    </lineage>
</organism>
<feature type="domain" description="HTH cro/C1-type" evidence="1">
    <location>
        <begin position="17"/>
        <end position="71"/>
    </location>
</feature>
<protein>
    <submittedName>
        <fullName evidence="2">Helix-turn-helix domain-containing protein</fullName>
    </submittedName>
</protein>
<proteinExistence type="predicted"/>
<evidence type="ECO:0000259" key="1">
    <source>
        <dbReference type="PROSITE" id="PS50943"/>
    </source>
</evidence>
<comment type="caution">
    <text evidence="2">The sequence shown here is derived from an EMBL/GenBank/DDBJ whole genome shotgun (WGS) entry which is preliminary data.</text>
</comment>